<sequence length="237" mass="27782">MEDDRIYGVQRLLADYVRSPSLRHIRDPLYLRKLAREIVKTVDRGNSIWTKWDGQREVLLREALRCWVPTSDLRDALNLLPGPKLTNTDVEQRRLQMEEDENEFAFEEQQEFCLDIYKREREQGTELAAIVGLIEQELIELEERERLHREQERLAREQKLLGGADIGWTQLAGSKCWYCRINGRTFRLEPAPNKRWHLSRVNSVDDSSKADVLGTYGGRADASKALKDLAYMPEPRW</sequence>
<dbReference type="Proteomes" id="UP000639775">
    <property type="component" value="Unassembled WGS sequence"/>
</dbReference>
<proteinExistence type="predicted"/>
<gene>
    <name evidence="1" type="ORF">HAT86_15615</name>
</gene>
<evidence type="ECO:0000313" key="1">
    <source>
        <dbReference type="EMBL" id="NHQ75877.1"/>
    </source>
</evidence>
<name>A0A967BD80_9RHOB</name>
<dbReference type="EMBL" id="JAAORB010000052">
    <property type="protein sequence ID" value="NHQ75877.1"/>
    <property type="molecule type" value="Genomic_DNA"/>
</dbReference>
<evidence type="ECO:0000313" key="2">
    <source>
        <dbReference type="Proteomes" id="UP000639775"/>
    </source>
</evidence>
<accession>A0A967BD80</accession>
<reference evidence="1" key="1">
    <citation type="submission" date="2020-03" db="EMBL/GenBank/DDBJ databases">
        <title>Roseovarius gahaiensis sp. nov., isolated from Gahai Saline Lake, China.</title>
        <authorList>
            <person name="Sun X."/>
        </authorList>
    </citation>
    <scope>NUCLEOTIDE SEQUENCE</scope>
    <source>
        <strain evidence="1">GH877</strain>
    </source>
</reference>
<comment type="caution">
    <text evidence="1">The sequence shown here is derived from an EMBL/GenBank/DDBJ whole genome shotgun (WGS) entry which is preliminary data.</text>
</comment>
<dbReference type="AlphaFoldDB" id="A0A967BD80"/>
<dbReference type="RefSeq" id="WP_167200006.1">
    <property type="nucleotide sequence ID" value="NZ_JAAORB010000052.1"/>
</dbReference>
<protein>
    <submittedName>
        <fullName evidence="1">Uncharacterized protein</fullName>
    </submittedName>
</protein>
<organism evidence="1 2">
    <name type="scientific">Roseovarius gahaiensis</name>
    <dbReference type="NCBI Taxonomy" id="2716691"/>
    <lineage>
        <taxon>Bacteria</taxon>
        <taxon>Pseudomonadati</taxon>
        <taxon>Pseudomonadota</taxon>
        <taxon>Alphaproteobacteria</taxon>
        <taxon>Rhodobacterales</taxon>
        <taxon>Roseobacteraceae</taxon>
        <taxon>Roseovarius</taxon>
    </lineage>
</organism>
<keyword evidence="2" id="KW-1185">Reference proteome</keyword>